<dbReference type="AlphaFoldDB" id="A0AAW5LZ09"/>
<proteinExistence type="predicted"/>
<gene>
    <name evidence="1" type="ORF">NQD44_08920</name>
</gene>
<name>A0AAW5LZ09_STRSU</name>
<dbReference type="EMBL" id="JANJPK010000026">
    <property type="protein sequence ID" value="MCR1233223.1"/>
    <property type="molecule type" value="Genomic_DNA"/>
</dbReference>
<evidence type="ECO:0000313" key="1">
    <source>
        <dbReference type="EMBL" id="MCR1233223.1"/>
    </source>
</evidence>
<organism evidence="1 2">
    <name type="scientific">Streptococcus suis</name>
    <dbReference type="NCBI Taxonomy" id="1307"/>
    <lineage>
        <taxon>Bacteria</taxon>
        <taxon>Bacillati</taxon>
        <taxon>Bacillota</taxon>
        <taxon>Bacilli</taxon>
        <taxon>Lactobacillales</taxon>
        <taxon>Streptococcaceae</taxon>
        <taxon>Streptococcus</taxon>
    </lineage>
</organism>
<protein>
    <submittedName>
        <fullName evidence="1">Phage tail protein</fullName>
    </submittedName>
</protein>
<dbReference type="Proteomes" id="UP001206089">
    <property type="component" value="Unassembled WGS sequence"/>
</dbReference>
<comment type="caution">
    <text evidence="1">The sequence shown here is derived from an EMBL/GenBank/DDBJ whole genome shotgun (WGS) entry which is preliminary data.</text>
</comment>
<dbReference type="RefSeq" id="WP_257384622.1">
    <property type="nucleotide sequence ID" value="NZ_JANJPK010000026.1"/>
</dbReference>
<evidence type="ECO:0000313" key="2">
    <source>
        <dbReference type="Proteomes" id="UP001206089"/>
    </source>
</evidence>
<reference evidence="1" key="1">
    <citation type="submission" date="2022-07" db="EMBL/GenBank/DDBJ databases">
        <authorList>
            <person name="Peng Z."/>
        </authorList>
    </citation>
    <scope>NUCLEOTIDE SEQUENCE</scope>
    <source>
        <strain evidence="1">2022WUSS069</strain>
    </source>
</reference>
<accession>A0AAW5LZ09</accession>
<sequence length="862" mass="89195">MATDLGSAYVQIVPSAKGISGSISKLLGGEVESAGKSAGVSLGGALKAGIIGALGAGALGLGAILKSAIPAGADLQQSFGGLDTIYDGAQESAKNFAKEAYKAGISANTYAEQAVSMGASLKQALGGDSTKAINMANMAIMDMTDNAAKMGTDIGVIQQTYQSLARGNYAMLDNLKLGFGGTKAEMERLLTTAEGLPSAMGRKFDISNYADVVEAIHLVQESMGLAGVAAAEAQNTYSGSLAAMKASWANTLAGLSLGEDIKPQLQALATTTSNFLFGNFFPMVGNVFKGLPTMLGTLLSEGLSRVFGSEVSGKVMGELNKLNEIILTFYDMTFGSLSAKDNIDILEKVGFSKDTASKIVSLSGQIGSVITSFYDMIFGSLSSKDNIDFMTKMGINEGTATTIVNFANTIRTGFEGVWSTVQTLFGQVPGFFSSIIGAISPVITTIMDGISKLDFSGIQTLITAVLPAVQAGFQTFMSIVSPAIDSVVQSFVSMWNAAQPLISILSGALMPVFQILGSFLGGVVKGVLEGVKFAFDALKMAIEFLTPVVDFLVQALNFVQPVLSTIAEWIGVAIGMFGNLGTAGQGLSAFIKSAWANIQSAIQTAGNIIGTVIDWIKLAFSGAGNAVGVLKNVFSLAWMAIQDVVKVAKGVIDGVISGIKGAFTSFQSVVSSVGGAVKGVINSVISTIRGIANIDISGAGAAIMNGFLGGLKSAWEGVKSFVGGIAGWIAKNKGPISYDRVLLKPAGLAIMEGLNTNLKVGFKDVMGTVSGMAGAIAKPFENQSLAYDMTSSASVDVRRNLLSTSGDLAGSESGTSLVARLANIERFLAALVDKELAVYLDGEKMAQNSYKYHGAIMAREGI</sequence>